<dbReference type="Pfam" id="PF19561">
    <property type="entry name" value="DUF6083"/>
    <property type="match status" value="1"/>
</dbReference>
<dbReference type="EMBL" id="VKLS01000018">
    <property type="protein sequence ID" value="TSB43611.1"/>
    <property type="molecule type" value="Genomic_DNA"/>
</dbReference>
<keyword evidence="2" id="KW-1185">Reference proteome</keyword>
<gene>
    <name evidence="1" type="ORF">FNZ23_03365</name>
</gene>
<comment type="caution">
    <text evidence="1">The sequence shown here is derived from an EMBL/GenBank/DDBJ whole genome shotgun (WGS) entry which is preliminary data.</text>
</comment>
<organism evidence="1 2">
    <name type="scientific">Streptomyces benahoarensis</name>
    <dbReference type="NCBI Taxonomy" id="2595054"/>
    <lineage>
        <taxon>Bacteria</taxon>
        <taxon>Bacillati</taxon>
        <taxon>Actinomycetota</taxon>
        <taxon>Actinomycetes</taxon>
        <taxon>Kitasatosporales</taxon>
        <taxon>Streptomycetaceae</taxon>
        <taxon>Streptomyces</taxon>
    </lineage>
</organism>
<dbReference type="OrthoDB" id="4289141at2"/>
<evidence type="ECO:0000313" key="2">
    <source>
        <dbReference type="Proteomes" id="UP000320888"/>
    </source>
</evidence>
<evidence type="ECO:0000313" key="1">
    <source>
        <dbReference type="EMBL" id="TSB43611.1"/>
    </source>
</evidence>
<dbReference type="AlphaFoldDB" id="A0A553ZQ58"/>
<proteinExistence type="predicted"/>
<dbReference type="Proteomes" id="UP000320888">
    <property type="component" value="Unassembled WGS sequence"/>
</dbReference>
<reference evidence="1 2" key="1">
    <citation type="submission" date="2019-07" db="EMBL/GenBank/DDBJ databases">
        <title>Draft genome for Streptomyces benahoarensis MZ03-48.</title>
        <authorList>
            <person name="Gonzalez-Pimentel J.L."/>
        </authorList>
    </citation>
    <scope>NUCLEOTIDE SEQUENCE [LARGE SCALE GENOMIC DNA]</scope>
    <source>
        <strain evidence="1 2">MZ03-48</strain>
    </source>
</reference>
<sequence length="285" mass="31902">MRVVPRQRWQVDNGVAYLNPAAQGACRLPHPAVCPMVEHTDADRELEGVRRALAVRTRKAIDAGQFVPREAKDLDEEEVAEQHVVVQEGAERHIVRHSTGLWLAPTTVADLRCIALSQGERCATAVRAEDDPEGMWEEIDIPPVAGRHGQRVLAAGDTMWVYALGTSGFDALQRWVKQRCPVHWQNTAPDAVSAEWVHFNPLHHEAHILHRPPSDATVPLPRSGIDDRGPFGIVFEPPRTTCANERCRNGTVMTVEEGWLCYKCAPKARRREATHRAWQRNADIG</sequence>
<dbReference type="InterPro" id="IPR045729">
    <property type="entry name" value="DUF6083"/>
</dbReference>
<accession>A0A553ZQ58</accession>
<protein>
    <submittedName>
        <fullName evidence="1">Uncharacterized protein</fullName>
    </submittedName>
</protein>
<name>A0A553ZQ58_9ACTN</name>